<dbReference type="GO" id="GO:0005886">
    <property type="term" value="C:plasma membrane"/>
    <property type="evidence" value="ECO:0007669"/>
    <property type="project" value="TreeGrafter"/>
</dbReference>
<dbReference type="InterPro" id="IPR000791">
    <property type="entry name" value="Gpr1/Fun34/SatP-like"/>
</dbReference>
<dbReference type="NCBIfam" id="NF038013">
    <property type="entry name" value="AceTr_1"/>
    <property type="match status" value="1"/>
</dbReference>
<dbReference type="GO" id="GO:0015360">
    <property type="term" value="F:acetate:proton symporter activity"/>
    <property type="evidence" value="ECO:0007669"/>
    <property type="project" value="TreeGrafter"/>
</dbReference>
<reference evidence="6 7" key="1">
    <citation type="submission" date="2018-07" db="EMBL/GenBank/DDBJ databases">
        <title>Genomic Encyclopedia of Type Strains, Phase IV (KMG-IV): sequencing the most valuable type-strain genomes for metagenomic binning, comparative biology and taxonomic classification.</title>
        <authorList>
            <person name="Goeker M."/>
        </authorList>
    </citation>
    <scope>NUCLEOTIDE SEQUENCE [LARGE SCALE GENOMIC DNA]</scope>
    <source>
        <strain evidence="6 7">DSM 5603</strain>
    </source>
</reference>
<evidence type="ECO:0000313" key="7">
    <source>
        <dbReference type="Proteomes" id="UP000254958"/>
    </source>
</evidence>
<comment type="caution">
    <text evidence="6">The sequence shown here is derived from an EMBL/GenBank/DDBJ whole genome shotgun (WGS) entry which is preliminary data.</text>
</comment>
<dbReference type="InterPro" id="IPR047623">
    <property type="entry name" value="SatP"/>
</dbReference>
<dbReference type="PANTHER" id="PTHR30178:SF3">
    <property type="entry name" value="SUCCINATE-ACETATE_PROTON SYMPORTER SATP"/>
    <property type="match status" value="1"/>
</dbReference>
<evidence type="ECO:0000256" key="1">
    <source>
        <dbReference type="ARBA" id="ARBA00004141"/>
    </source>
</evidence>
<comment type="subcellular location">
    <subcellularLocation>
        <location evidence="1">Membrane</location>
        <topology evidence="1">Multi-pass membrane protein</topology>
    </subcellularLocation>
</comment>
<dbReference type="GO" id="GO:0071422">
    <property type="term" value="P:succinate transmembrane transport"/>
    <property type="evidence" value="ECO:0007669"/>
    <property type="project" value="TreeGrafter"/>
</dbReference>
<evidence type="ECO:0000256" key="4">
    <source>
        <dbReference type="ARBA" id="ARBA00022989"/>
    </source>
</evidence>
<evidence type="ECO:0000256" key="2">
    <source>
        <dbReference type="ARBA" id="ARBA00005587"/>
    </source>
</evidence>
<keyword evidence="7" id="KW-1185">Reference proteome</keyword>
<dbReference type="Proteomes" id="UP000254958">
    <property type="component" value="Unassembled WGS sequence"/>
</dbReference>
<evidence type="ECO:0000313" key="6">
    <source>
        <dbReference type="EMBL" id="RDI37358.1"/>
    </source>
</evidence>
<keyword evidence="3" id="KW-0812">Transmembrane</keyword>
<evidence type="ECO:0000256" key="3">
    <source>
        <dbReference type="ARBA" id="ARBA00022692"/>
    </source>
</evidence>
<name>A0A370G0S7_GLULI</name>
<organism evidence="6 7">
    <name type="scientific">Gluconacetobacter liquefaciens</name>
    <name type="common">Acetobacter liquefaciens</name>
    <dbReference type="NCBI Taxonomy" id="89584"/>
    <lineage>
        <taxon>Bacteria</taxon>
        <taxon>Pseudomonadati</taxon>
        <taxon>Pseudomonadota</taxon>
        <taxon>Alphaproteobacteria</taxon>
        <taxon>Acetobacterales</taxon>
        <taxon>Acetobacteraceae</taxon>
        <taxon>Gluconacetobacter</taxon>
    </lineage>
</organism>
<dbReference type="PANTHER" id="PTHR30178">
    <property type="entry name" value="INNER MEMBRANE PROTEIN YAAH"/>
    <property type="match status" value="1"/>
</dbReference>
<dbReference type="Pfam" id="PF01184">
    <property type="entry name" value="Gpr1_Fun34_YaaH"/>
    <property type="match status" value="1"/>
</dbReference>
<dbReference type="AlphaFoldDB" id="A0A370G0S7"/>
<gene>
    <name evidence="6" type="ORF">C7453_10681</name>
</gene>
<evidence type="ECO:0000256" key="5">
    <source>
        <dbReference type="ARBA" id="ARBA00023136"/>
    </source>
</evidence>
<protein>
    <submittedName>
        <fullName evidence="6">GPR1/FUN34/yaaH family protein</fullName>
    </submittedName>
</protein>
<accession>A0A370G0S7</accession>
<comment type="similarity">
    <text evidence="2">Belongs to the acetate uptake transporter (AceTr) (TC 2.A.96) family.</text>
</comment>
<keyword evidence="5" id="KW-0472">Membrane</keyword>
<proteinExistence type="inferred from homology"/>
<keyword evidence="4" id="KW-1133">Transmembrane helix</keyword>
<dbReference type="EMBL" id="QQAW01000006">
    <property type="protein sequence ID" value="RDI37358.1"/>
    <property type="molecule type" value="Genomic_DNA"/>
</dbReference>
<sequence length="88" mass="9423">MFIGTLRGNRVLQFVFSSLTLLFFLLALGEWTGNLIITRIAGYEGLLCGAAALYLAMAEVIEAQFGYPVLPSGIPAPQPTRHVTGVPA</sequence>